<dbReference type="EMBL" id="JAWRVI010000060">
    <property type="protein sequence ID" value="KAK4083167.1"/>
    <property type="molecule type" value="Genomic_DNA"/>
</dbReference>
<name>A0ABR0BL46_PURLI</name>
<feature type="region of interest" description="Disordered" evidence="1">
    <location>
        <begin position="122"/>
        <end position="184"/>
    </location>
</feature>
<comment type="caution">
    <text evidence="2">The sequence shown here is derived from an EMBL/GenBank/DDBJ whole genome shotgun (WGS) entry which is preliminary data.</text>
</comment>
<organism evidence="2 3">
    <name type="scientific">Purpureocillium lilacinum</name>
    <name type="common">Paecilomyces lilacinus</name>
    <dbReference type="NCBI Taxonomy" id="33203"/>
    <lineage>
        <taxon>Eukaryota</taxon>
        <taxon>Fungi</taxon>
        <taxon>Dikarya</taxon>
        <taxon>Ascomycota</taxon>
        <taxon>Pezizomycotina</taxon>
        <taxon>Sordariomycetes</taxon>
        <taxon>Hypocreomycetidae</taxon>
        <taxon>Hypocreales</taxon>
        <taxon>Ophiocordycipitaceae</taxon>
        <taxon>Purpureocillium</taxon>
    </lineage>
</organism>
<keyword evidence="3" id="KW-1185">Reference proteome</keyword>
<dbReference type="Proteomes" id="UP001287286">
    <property type="component" value="Unassembled WGS sequence"/>
</dbReference>
<gene>
    <name evidence="2" type="ORF">Purlil1_10979</name>
</gene>
<sequence>MQGIVSPEALPAATDLPWPGPELIWATSLAAASVLPQRLRSDWLGASRLLFYTISASGGIWHGLLHTTTLARMQQGSPALARRRGCLSAGPAAGPAATAADAVSSTVPVVASRRIECATNVSAGDSSSRRRLPWPTGGVCDHGRRRVRARAQSAQRSGRMDHGWTRSMSNGRQGGPTTVLGLAA</sequence>
<accession>A0ABR0BL46</accession>
<evidence type="ECO:0000313" key="2">
    <source>
        <dbReference type="EMBL" id="KAK4083167.1"/>
    </source>
</evidence>
<protein>
    <submittedName>
        <fullName evidence="2">Uncharacterized protein</fullName>
    </submittedName>
</protein>
<evidence type="ECO:0000256" key="1">
    <source>
        <dbReference type="SAM" id="MobiDB-lite"/>
    </source>
</evidence>
<evidence type="ECO:0000313" key="3">
    <source>
        <dbReference type="Proteomes" id="UP001287286"/>
    </source>
</evidence>
<proteinExistence type="predicted"/>
<reference evidence="2 3" key="1">
    <citation type="journal article" date="2024" name="Microbiol. Resour. Announc.">
        <title>Genome annotations for the ascomycete fungi Trichoderma harzianum, Trichoderma aggressivum, and Purpureocillium lilacinum.</title>
        <authorList>
            <person name="Beijen E.P.W."/>
            <person name="Ohm R.A."/>
        </authorList>
    </citation>
    <scope>NUCLEOTIDE SEQUENCE [LARGE SCALE GENOMIC DNA]</scope>
    <source>
        <strain evidence="2 3">CBS 150709</strain>
    </source>
</reference>